<keyword evidence="1" id="KW-1133">Transmembrane helix</keyword>
<evidence type="ECO:0000256" key="1">
    <source>
        <dbReference type="SAM" id="Phobius"/>
    </source>
</evidence>
<dbReference type="EMBL" id="LCZJ02000065">
    <property type="protein sequence ID" value="KTD83449.1"/>
    <property type="molecule type" value="Genomic_DNA"/>
</dbReference>
<feature type="transmembrane region" description="Helical" evidence="1">
    <location>
        <begin position="56"/>
        <end position="79"/>
    </location>
</feature>
<gene>
    <name evidence="2" type="ORF">UQ64_02095</name>
</gene>
<name>A0A0W1AQ30_9BACL</name>
<accession>A0A0W1AQ30</accession>
<evidence type="ECO:0000313" key="3">
    <source>
        <dbReference type="Proteomes" id="UP000054709"/>
    </source>
</evidence>
<dbReference type="OrthoDB" id="1909107at2"/>
<keyword evidence="1" id="KW-0812">Transmembrane</keyword>
<organism evidence="2 3">
    <name type="scientific">Paenibacillus etheri</name>
    <dbReference type="NCBI Taxonomy" id="1306852"/>
    <lineage>
        <taxon>Bacteria</taxon>
        <taxon>Bacillati</taxon>
        <taxon>Bacillota</taxon>
        <taxon>Bacilli</taxon>
        <taxon>Bacillales</taxon>
        <taxon>Paenibacillaceae</taxon>
        <taxon>Paenibacillus</taxon>
    </lineage>
</organism>
<keyword evidence="1" id="KW-0472">Membrane</keyword>
<sequence length="160" mass="17816">MELKKGRPGTVIWLYILHIFLGVGALAGGGAMVIDPSGDLIHIPTSMLERSPFSDFLIPGILLLIVFGILPLIVVYGLIKRPQWHLVELLNPFKKLHSFWALSLYIGFGQIIWITVQTYMLNSVATIHLIYMSLGLLIQAVTLLPSVQSYFSLDGGTERR</sequence>
<feature type="transmembrane region" description="Helical" evidence="1">
    <location>
        <begin position="99"/>
        <end position="116"/>
    </location>
</feature>
<dbReference type="AlphaFoldDB" id="A0A0W1AQ30"/>
<evidence type="ECO:0000313" key="2">
    <source>
        <dbReference type="EMBL" id="KTD83449.1"/>
    </source>
</evidence>
<dbReference type="RefSeq" id="WP_060626725.1">
    <property type="nucleotide sequence ID" value="NZ_LCZJ02000065.1"/>
</dbReference>
<reference evidence="2 3" key="1">
    <citation type="journal article" date="2015" name="Int. Biodeterior. Biodegradation">
        <title>Physiological and genetic screening methods for the isolation of methyl tert-butyl ether-degrading bacteria for bioremediation purposes.</title>
        <authorList>
            <person name="Guisado I.M."/>
            <person name="Purswani J."/>
            <person name="Gonzalez Lopez J."/>
            <person name="Pozo C."/>
        </authorList>
    </citation>
    <scope>NUCLEOTIDE SEQUENCE [LARGE SCALE GENOMIC DNA]</scope>
    <source>
        <strain evidence="2 3">SH7</strain>
    </source>
</reference>
<feature type="transmembrane region" description="Helical" evidence="1">
    <location>
        <begin position="128"/>
        <end position="151"/>
    </location>
</feature>
<feature type="transmembrane region" description="Helical" evidence="1">
    <location>
        <begin position="12"/>
        <end position="34"/>
    </location>
</feature>
<protein>
    <submittedName>
        <fullName evidence="2">Uncharacterized protein</fullName>
    </submittedName>
</protein>
<comment type="caution">
    <text evidence="2">The sequence shown here is derived from an EMBL/GenBank/DDBJ whole genome shotgun (WGS) entry which is preliminary data.</text>
</comment>
<keyword evidence="3" id="KW-1185">Reference proteome</keyword>
<proteinExistence type="predicted"/>
<dbReference type="Proteomes" id="UP000054709">
    <property type="component" value="Unassembled WGS sequence"/>
</dbReference>